<organism evidence="2 3">
    <name type="scientific">Vescimonas coprocola</name>
    <dbReference type="NCBI Taxonomy" id="2714355"/>
    <lineage>
        <taxon>Bacteria</taxon>
        <taxon>Bacillati</taxon>
        <taxon>Bacillota</taxon>
        <taxon>Clostridia</taxon>
        <taxon>Eubacteriales</taxon>
        <taxon>Oscillospiraceae</taxon>
        <taxon>Vescimonas</taxon>
    </lineage>
</organism>
<evidence type="ECO:0000259" key="1">
    <source>
        <dbReference type="Pfam" id="PF12652"/>
    </source>
</evidence>
<dbReference type="RefSeq" id="WP_021859130.1">
    <property type="nucleotide sequence ID" value="NZ_AP023418.1"/>
</dbReference>
<sequence>MYTEITNAAAENKCPEGKGQLPGRCAAMAFPFVAMQGQDPKRYDQREALQQGTLFPGLDLPFHKELKSRFPAANTALSELMALDFAIDELGLYLVTHAEDQEVLALYWEYIRLAQEGRARYEAQYGPLTQTTVTEGGYRWLKDPWPWDEGGSD</sequence>
<gene>
    <name evidence="2" type="ORF">MM50RIKEN_07630</name>
</gene>
<dbReference type="KEGG" id="vcop:MM50RIKEN_07630"/>
<dbReference type="InterPro" id="IPR020256">
    <property type="entry name" value="Spore_coat_CotJA"/>
</dbReference>
<dbReference type="Pfam" id="PF11007">
    <property type="entry name" value="CotJA"/>
    <property type="match status" value="1"/>
</dbReference>
<dbReference type="Proteomes" id="UP000681035">
    <property type="component" value="Chromosome"/>
</dbReference>
<protein>
    <recommendedName>
        <fullName evidence="1">Protein CotJB domain-containing protein</fullName>
    </recommendedName>
</protein>
<dbReference type="InterPro" id="IPR024207">
    <property type="entry name" value="CotJB_dom"/>
</dbReference>
<feature type="domain" description="Protein CotJB" evidence="1">
    <location>
        <begin position="76"/>
        <end position="148"/>
    </location>
</feature>
<keyword evidence="3" id="KW-1185">Reference proteome</keyword>
<dbReference type="Pfam" id="PF12652">
    <property type="entry name" value="CotJB"/>
    <property type="match status" value="1"/>
</dbReference>
<reference evidence="2" key="1">
    <citation type="submission" date="2020-09" db="EMBL/GenBank/DDBJ databases">
        <title>New species isolated from human feces.</title>
        <authorList>
            <person name="Kitahara M."/>
            <person name="Shigeno Y."/>
            <person name="Shime M."/>
            <person name="Matsumoto Y."/>
            <person name="Nakamura S."/>
            <person name="Motooka D."/>
            <person name="Fukuoka S."/>
            <person name="Nishikawa H."/>
            <person name="Benno Y."/>
        </authorList>
    </citation>
    <scope>NUCLEOTIDE SEQUENCE</scope>
    <source>
        <strain evidence="2">MM50</strain>
    </source>
</reference>
<name>A0A810PZB0_9FIRM</name>
<dbReference type="AlphaFoldDB" id="A0A810PZB0"/>
<accession>A0A810PZB0</accession>
<evidence type="ECO:0000313" key="2">
    <source>
        <dbReference type="EMBL" id="BCK81000.1"/>
    </source>
</evidence>
<dbReference type="EMBL" id="AP023418">
    <property type="protein sequence ID" value="BCK81000.1"/>
    <property type="molecule type" value="Genomic_DNA"/>
</dbReference>
<proteinExistence type="predicted"/>
<evidence type="ECO:0000313" key="3">
    <source>
        <dbReference type="Proteomes" id="UP000681035"/>
    </source>
</evidence>